<accession>A0AAU9JUU4</accession>
<evidence type="ECO:0000313" key="5">
    <source>
        <dbReference type="EMBL" id="CAG9329360.1"/>
    </source>
</evidence>
<dbReference type="Gene3D" id="1.10.20.10">
    <property type="entry name" value="Histone, subunit A"/>
    <property type="match status" value="1"/>
</dbReference>
<proteinExistence type="predicted"/>
<dbReference type="AlphaFoldDB" id="A0AAU9JUU4"/>
<dbReference type="GO" id="GO:0017054">
    <property type="term" value="C:negative cofactor 2 complex"/>
    <property type="evidence" value="ECO:0007669"/>
    <property type="project" value="TreeGrafter"/>
</dbReference>
<feature type="region of interest" description="Disordered" evidence="3">
    <location>
        <begin position="91"/>
        <end position="118"/>
    </location>
</feature>
<sequence length="118" mass="13550">MKNKNNLSFPPNRIKKIVQSNQDIGKLSSSTPYLICKITEEFIQKLTLLSSDLAVQQGDSKLTLWHIAQVIENDKMFEAIRTKCLQNPMLVAAEPPKKPSIKKRKKKEETHEEEQESD</sequence>
<evidence type="ECO:0000256" key="3">
    <source>
        <dbReference type="SAM" id="MobiDB-lite"/>
    </source>
</evidence>
<dbReference type="PANTHER" id="PTHR10252">
    <property type="entry name" value="HISTONE-LIKE TRANSCRIPTION FACTOR CCAAT-RELATED"/>
    <property type="match status" value="1"/>
</dbReference>
<dbReference type="EMBL" id="CAJZBQ010000047">
    <property type="protein sequence ID" value="CAG9329360.1"/>
    <property type="molecule type" value="Genomic_DNA"/>
</dbReference>
<evidence type="ECO:0000259" key="4">
    <source>
        <dbReference type="Pfam" id="PF00808"/>
    </source>
</evidence>
<dbReference type="Proteomes" id="UP001162131">
    <property type="component" value="Unassembled WGS sequence"/>
</dbReference>
<comment type="caution">
    <text evidence="5">The sequence shown here is derived from an EMBL/GenBank/DDBJ whole genome shotgun (WGS) entry which is preliminary data.</text>
</comment>
<dbReference type="Pfam" id="PF00808">
    <property type="entry name" value="CBFD_NFYB_HMF"/>
    <property type="match status" value="1"/>
</dbReference>
<organism evidence="5 6">
    <name type="scientific">Blepharisma stoltei</name>
    <dbReference type="NCBI Taxonomy" id="1481888"/>
    <lineage>
        <taxon>Eukaryota</taxon>
        <taxon>Sar</taxon>
        <taxon>Alveolata</taxon>
        <taxon>Ciliophora</taxon>
        <taxon>Postciliodesmatophora</taxon>
        <taxon>Heterotrichea</taxon>
        <taxon>Heterotrichida</taxon>
        <taxon>Blepharismidae</taxon>
        <taxon>Blepharisma</taxon>
    </lineage>
</organism>
<protein>
    <recommendedName>
        <fullName evidence="4">Transcription factor CBF/NF-Y/archaeal histone domain-containing protein</fullName>
    </recommendedName>
</protein>
<dbReference type="PANTHER" id="PTHR10252:SF5">
    <property type="entry name" value="DR1-ASSOCIATED COREPRESSOR"/>
    <property type="match status" value="1"/>
</dbReference>
<dbReference type="GO" id="GO:0046982">
    <property type="term" value="F:protein heterodimerization activity"/>
    <property type="evidence" value="ECO:0007669"/>
    <property type="project" value="InterPro"/>
</dbReference>
<evidence type="ECO:0000256" key="1">
    <source>
        <dbReference type="ARBA" id="ARBA00004123"/>
    </source>
</evidence>
<dbReference type="GO" id="GO:0016251">
    <property type="term" value="F:RNA polymerase II general transcription initiation factor activity"/>
    <property type="evidence" value="ECO:0007669"/>
    <property type="project" value="TreeGrafter"/>
</dbReference>
<reference evidence="5" key="1">
    <citation type="submission" date="2021-09" db="EMBL/GenBank/DDBJ databases">
        <authorList>
            <consortium name="AG Swart"/>
            <person name="Singh M."/>
            <person name="Singh A."/>
            <person name="Seah K."/>
            <person name="Emmerich C."/>
        </authorList>
    </citation>
    <scope>NUCLEOTIDE SEQUENCE</scope>
    <source>
        <strain evidence="5">ATCC30299</strain>
    </source>
</reference>
<dbReference type="InterPro" id="IPR050568">
    <property type="entry name" value="Transcr_DNA_Rep_Reg"/>
</dbReference>
<evidence type="ECO:0000313" key="6">
    <source>
        <dbReference type="Proteomes" id="UP001162131"/>
    </source>
</evidence>
<comment type="subcellular location">
    <subcellularLocation>
        <location evidence="1">Nucleus</location>
    </subcellularLocation>
</comment>
<dbReference type="GO" id="GO:0001046">
    <property type="term" value="F:core promoter sequence-specific DNA binding"/>
    <property type="evidence" value="ECO:0007669"/>
    <property type="project" value="TreeGrafter"/>
</dbReference>
<dbReference type="CDD" id="cd22906">
    <property type="entry name" value="HFD_DRAP1"/>
    <property type="match status" value="1"/>
</dbReference>
<dbReference type="InterPro" id="IPR009072">
    <property type="entry name" value="Histone-fold"/>
</dbReference>
<dbReference type="SUPFAM" id="SSF47113">
    <property type="entry name" value="Histone-fold"/>
    <property type="match status" value="1"/>
</dbReference>
<evidence type="ECO:0000256" key="2">
    <source>
        <dbReference type="ARBA" id="ARBA00023242"/>
    </source>
</evidence>
<gene>
    <name evidence="5" type="ORF">BSTOLATCC_MIC48184</name>
</gene>
<keyword evidence="2" id="KW-0539">Nucleus</keyword>
<dbReference type="InterPro" id="IPR003958">
    <property type="entry name" value="CBFA_NFYB_domain"/>
</dbReference>
<keyword evidence="6" id="KW-1185">Reference proteome</keyword>
<name>A0AAU9JUU4_9CILI</name>
<feature type="domain" description="Transcription factor CBF/NF-Y/archaeal histone" evidence="4">
    <location>
        <begin position="8"/>
        <end position="70"/>
    </location>
</feature>